<proteinExistence type="predicted"/>
<sequence>MRNYSGGSIAQATNDLLAAQAETASTIDARETALLGLIQQQTDKPVPSLMLDFLERIYMRGARRLEHGIDPYSILSVNRGLLSGCGGRKERSRRFQPTPLLMNTTPPLESL</sequence>
<name>A0A1B8P453_HALEL</name>
<protein>
    <submittedName>
        <fullName evidence="2">Uncharacterized protein</fullName>
    </submittedName>
</protein>
<feature type="compositionally biased region" description="Low complexity" evidence="1">
    <location>
        <begin position="97"/>
        <end position="111"/>
    </location>
</feature>
<dbReference type="EMBL" id="MAJD01000001">
    <property type="protein sequence ID" value="OBX37010.1"/>
    <property type="molecule type" value="Genomic_DNA"/>
</dbReference>
<dbReference type="AlphaFoldDB" id="A0A1B8P453"/>
<organism evidence="2 3">
    <name type="scientific">Halomonas elongata</name>
    <dbReference type="NCBI Taxonomy" id="2746"/>
    <lineage>
        <taxon>Bacteria</taxon>
        <taxon>Pseudomonadati</taxon>
        <taxon>Pseudomonadota</taxon>
        <taxon>Gammaproteobacteria</taxon>
        <taxon>Oceanospirillales</taxon>
        <taxon>Halomonadaceae</taxon>
        <taxon>Halomonas</taxon>
    </lineage>
</organism>
<dbReference type="PATRIC" id="fig|2746.7.peg.1401"/>
<accession>A0A1B8P453</accession>
<feature type="region of interest" description="Disordered" evidence="1">
    <location>
        <begin position="86"/>
        <end position="111"/>
    </location>
</feature>
<dbReference type="Proteomes" id="UP000092504">
    <property type="component" value="Unassembled WGS sequence"/>
</dbReference>
<evidence type="ECO:0000313" key="2">
    <source>
        <dbReference type="EMBL" id="OBX37010.1"/>
    </source>
</evidence>
<evidence type="ECO:0000256" key="1">
    <source>
        <dbReference type="SAM" id="MobiDB-lite"/>
    </source>
</evidence>
<evidence type="ECO:0000313" key="3">
    <source>
        <dbReference type="Proteomes" id="UP000092504"/>
    </source>
</evidence>
<comment type="caution">
    <text evidence="2">The sequence shown here is derived from an EMBL/GenBank/DDBJ whole genome shotgun (WGS) entry which is preliminary data.</text>
</comment>
<gene>
    <name evidence="2" type="ORF">A8U91_01358</name>
</gene>
<reference evidence="2 3" key="1">
    <citation type="submission" date="2016-06" db="EMBL/GenBank/DDBJ databases">
        <title>Genome sequence of halotolerant plant growth promoting strain of Halomonas elongata HEK1 isolated from salterns of Rann of Kutch, Gujarat, India.</title>
        <authorList>
            <person name="Gaba S."/>
            <person name="Singh R.N."/>
            <person name="Abrol S."/>
            <person name="Kaushik R."/>
            <person name="Saxena A.K."/>
        </authorList>
    </citation>
    <scope>NUCLEOTIDE SEQUENCE [LARGE SCALE GENOMIC DNA]</scope>
    <source>
        <strain evidence="2 3">HEK1</strain>
    </source>
</reference>